<evidence type="ECO:0000256" key="16">
    <source>
        <dbReference type="PIRSR" id="PIRSR005149-50"/>
    </source>
</evidence>
<evidence type="ECO:0000256" key="3">
    <source>
        <dbReference type="ARBA" id="ARBA00022516"/>
    </source>
</evidence>
<feature type="binding site" description="axial binding residue" evidence="16">
    <location>
        <position position="55"/>
    </location>
    <ligand>
        <name>heme</name>
        <dbReference type="ChEBI" id="CHEBI:30413"/>
    </ligand>
    <ligandPart>
        <name>Fe</name>
        <dbReference type="ChEBI" id="CHEBI:18248"/>
    </ligandPart>
</feature>
<feature type="binding site" evidence="15">
    <location>
        <position position="210"/>
    </location>
    <ligand>
        <name>Zn(2+)</name>
        <dbReference type="ChEBI" id="CHEBI:29105"/>
        <label>1</label>
    </ligand>
</feature>
<dbReference type="PIRSF" id="PIRSF005149">
    <property type="entry name" value="IPC-B_HD"/>
    <property type="match status" value="1"/>
</dbReference>
<evidence type="ECO:0000256" key="12">
    <source>
        <dbReference type="ARBA" id="ARBA00023136"/>
    </source>
</evidence>
<evidence type="ECO:0000256" key="17">
    <source>
        <dbReference type="SAM" id="Phobius"/>
    </source>
</evidence>
<dbReference type="STRING" id="34508.A0A4U5LV48"/>
<feature type="transmembrane region" description="Helical" evidence="17">
    <location>
        <begin position="154"/>
        <end position="172"/>
    </location>
</feature>
<feature type="binding site" evidence="15">
    <location>
        <position position="312"/>
    </location>
    <ligand>
        <name>Zn(2+)</name>
        <dbReference type="ChEBI" id="CHEBI:29105"/>
        <label>1</label>
    </ligand>
</feature>
<dbReference type="InterPro" id="IPR001199">
    <property type="entry name" value="Cyt_B5-like_heme/steroid-bd"/>
</dbReference>
<evidence type="ECO:0000256" key="13">
    <source>
        <dbReference type="ARBA" id="ARBA00023160"/>
    </source>
</evidence>
<evidence type="ECO:0000256" key="15">
    <source>
        <dbReference type="PIRSR" id="PIRSR005149-1"/>
    </source>
</evidence>
<dbReference type="GO" id="GO:0005506">
    <property type="term" value="F:iron ion binding"/>
    <property type="evidence" value="ECO:0007669"/>
    <property type="project" value="UniProtKB-UniRule"/>
</dbReference>
<evidence type="ECO:0000256" key="5">
    <source>
        <dbReference type="ARBA" id="ARBA00022723"/>
    </source>
</evidence>
<accession>A0A4U5LV48</accession>
<dbReference type="PANTHER" id="PTHR12863">
    <property type="entry name" value="FATTY ACID HYDROXYLASE"/>
    <property type="match status" value="1"/>
</dbReference>
<evidence type="ECO:0000256" key="9">
    <source>
        <dbReference type="ARBA" id="ARBA00022989"/>
    </source>
</evidence>
<feature type="domain" description="Cytochrome b5 heme-binding" evidence="18">
    <location>
        <begin position="31"/>
        <end position="104"/>
    </location>
</feature>
<feature type="binding site" evidence="15">
    <location>
        <position position="233"/>
    </location>
    <ligand>
        <name>Zn(2+)</name>
        <dbReference type="ChEBI" id="CHEBI:29105"/>
        <label>1</label>
    </ligand>
</feature>
<feature type="binding site" evidence="15">
    <location>
        <position position="237"/>
    </location>
    <ligand>
        <name>Zn(2+)</name>
        <dbReference type="ChEBI" id="CHEBI:29105"/>
        <label>1</label>
    </ligand>
</feature>
<dbReference type="GO" id="GO:0005789">
    <property type="term" value="C:endoplasmic reticulum membrane"/>
    <property type="evidence" value="ECO:0007669"/>
    <property type="project" value="UniProtKB-SubCell"/>
</dbReference>
<evidence type="ECO:0000256" key="11">
    <source>
        <dbReference type="ARBA" id="ARBA00023098"/>
    </source>
</evidence>
<organism evidence="19 20">
    <name type="scientific">Steinernema carpocapsae</name>
    <name type="common">Entomopathogenic nematode</name>
    <dbReference type="NCBI Taxonomy" id="34508"/>
    <lineage>
        <taxon>Eukaryota</taxon>
        <taxon>Metazoa</taxon>
        <taxon>Ecdysozoa</taxon>
        <taxon>Nematoda</taxon>
        <taxon>Chromadorea</taxon>
        <taxon>Rhabditida</taxon>
        <taxon>Tylenchina</taxon>
        <taxon>Panagrolaimomorpha</taxon>
        <taxon>Strongyloidoidea</taxon>
        <taxon>Steinernematidae</taxon>
        <taxon>Steinernema</taxon>
    </lineage>
</organism>
<feature type="binding site" evidence="15">
    <location>
        <position position="316"/>
    </location>
    <ligand>
        <name>Zn(2+)</name>
        <dbReference type="ChEBI" id="CHEBI:29105"/>
        <label>1</label>
    </ligand>
</feature>
<keyword evidence="9 17" id="KW-1133">Transmembrane helix</keyword>
<comment type="similarity">
    <text evidence="2 14">Belongs to the sterol desaturase family. SCS7 subfamily.</text>
</comment>
<feature type="binding site" description="axial binding residue" evidence="16">
    <location>
        <position position="87"/>
    </location>
    <ligand>
        <name>heme</name>
        <dbReference type="ChEBI" id="CHEBI:30413"/>
    </ligand>
    <ligandPart>
        <name>Fe</name>
        <dbReference type="ChEBI" id="CHEBI:18248"/>
    </ligandPart>
</feature>
<evidence type="ECO:0000313" key="20">
    <source>
        <dbReference type="Proteomes" id="UP000298663"/>
    </source>
</evidence>
<dbReference type="Pfam" id="PF00173">
    <property type="entry name" value="Cyt-b5"/>
    <property type="match status" value="1"/>
</dbReference>
<comment type="subcellular location">
    <subcellularLocation>
        <location evidence="1">Endoplasmic reticulum membrane</location>
        <topology evidence="1">Multi-pass membrane protein</topology>
    </subcellularLocation>
</comment>
<keyword evidence="6 14" id="KW-0256">Endoplasmic reticulum</keyword>
<protein>
    <recommendedName>
        <fullName evidence="14">Fatty acid 2-hydroxylase</fullName>
        <ecNumber evidence="14">1.-.-.-</ecNumber>
    </recommendedName>
</protein>
<comment type="cofactor">
    <cofactor evidence="16">
        <name>Fe cation</name>
        <dbReference type="ChEBI" id="CHEBI:24875"/>
    </cofactor>
</comment>
<evidence type="ECO:0000259" key="18">
    <source>
        <dbReference type="PROSITE" id="PS50255"/>
    </source>
</evidence>
<feature type="binding site" evidence="15">
    <location>
        <position position="215"/>
    </location>
    <ligand>
        <name>Zn(2+)</name>
        <dbReference type="ChEBI" id="CHEBI:29105"/>
        <label>1</label>
    </ligand>
</feature>
<feature type="binding site" evidence="15">
    <location>
        <position position="291"/>
    </location>
    <ligand>
        <name>Zn(2+)</name>
        <dbReference type="ChEBI" id="CHEBI:29105"/>
        <label>1</label>
    </ligand>
</feature>
<dbReference type="Proteomes" id="UP000298663">
    <property type="component" value="Unassembled WGS sequence"/>
</dbReference>
<keyword evidence="10 14" id="KW-0560">Oxidoreductase</keyword>
<dbReference type="PANTHER" id="PTHR12863:SF1">
    <property type="entry name" value="FATTY ACID 2-HYDROXYLASE"/>
    <property type="match status" value="1"/>
</dbReference>
<dbReference type="InterPro" id="IPR014430">
    <property type="entry name" value="Scs7"/>
</dbReference>
<keyword evidence="20" id="KW-1185">Reference proteome</keyword>
<dbReference type="Pfam" id="PF04116">
    <property type="entry name" value="FA_hydroxylase"/>
    <property type="match status" value="1"/>
</dbReference>
<evidence type="ECO:0000256" key="10">
    <source>
        <dbReference type="ARBA" id="ARBA00023002"/>
    </source>
</evidence>
<feature type="binding site" evidence="15">
    <location>
        <position position="315"/>
    </location>
    <ligand>
        <name>Zn(2+)</name>
        <dbReference type="ChEBI" id="CHEBI:29105"/>
        <label>1</label>
    </ligand>
</feature>
<dbReference type="OrthoDB" id="2204368at2759"/>
<keyword evidence="12 14" id="KW-0472">Membrane</keyword>
<comment type="cofactor">
    <cofactor evidence="14 15">
        <name>Zn(2+)</name>
        <dbReference type="ChEBI" id="CHEBI:29105"/>
    </cofactor>
    <text evidence="14 15">Binds 2 Zn(2+) ions per subunit that likely form a catalytic dimetal center.</text>
</comment>
<reference evidence="19 20" key="1">
    <citation type="journal article" date="2015" name="Genome Biol.">
        <title>Comparative genomics of Steinernema reveals deeply conserved gene regulatory networks.</title>
        <authorList>
            <person name="Dillman A.R."/>
            <person name="Macchietto M."/>
            <person name="Porter C.F."/>
            <person name="Rogers A."/>
            <person name="Williams B."/>
            <person name="Antoshechkin I."/>
            <person name="Lee M.M."/>
            <person name="Goodwin Z."/>
            <person name="Lu X."/>
            <person name="Lewis E.E."/>
            <person name="Goodrich-Blair H."/>
            <person name="Stock S.P."/>
            <person name="Adams B.J."/>
            <person name="Sternberg P.W."/>
            <person name="Mortazavi A."/>
        </authorList>
    </citation>
    <scope>NUCLEOTIDE SEQUENCE [LARGE SCALE GENOMIC DNA]</scope>
    <source>
        <strain evidence="19 20">ALL</strain>
    </source>
</reference>
<reference evidence="19 20" key="2">
    <citation type="journal article" date="2019" name="G3 (Bethesda)">
        <title>Hybrid Assembly of the Genome of the Entomopathogenic Nematode Steinernema carpocapsae Identifies the X-Chromosome.</title>
        <authorList>
            <person name="Serra L."/>
            <person name="Macchietto M."/>
            <person name="Macias-Munoz A."/>
            <person name="McGill C.J."/>
            <person name="Rodriguez I.M."/>
            <person name="Rodriguez B."/>
            <person name="Murad R."/>
            <person name="Mortazavi A."/>
        </authorList>
    </citation>
    <scope>NUCLEOTIDE SEQUENCE [LARGE SCALE GENOMIC DNA]</scope>
    <source>
        <strain evidence="19 20">ALL</strain>
    </source>
</reference>
<feature type="transmembrane region" description="Helical" evidence="17">
    <location>
        <begin position="184"/>
        <end position="205"/>
    </location>
</feature>
<keyword evidence="11 14" id="KW-0443">Lipid metabolism</keyword>
<comment type="caution">
    <text evidence="19">The sequence shown here is derived from an EMBL/GenBank/DDBJ whole genome shotgun (WGS) entry which is preliminary data.</text>
</comment>
<dbReference type="InterPro" id="IPR036400">
    <property type="entry name" value="Cyt_B5-like_heme/steroid_sf"/>
</dbReference>
<dbReference type="EMBL" id="AZBU02000012">
    <property type="protein sequence ID" value="TKR60003.1"/>
    <property type="molecule type" value="Genomic_DNA"/>
</dbReference>
<sequence>MRVSLYVFPHIETFMLQLPLTFRAGMVDGGSEAPKPLLVYLDGRLYDVAPFAKKHPGGEKVLRRLAGDDIGTFMRGQERIMSVKHDHSAAAYNILEQYAVEKTHKKDVLLMDETTPILWKVGDLKHDYWTWIHQPYDGTIRLFKSDVLEGMTRTSWYTVPFVWMPLVLYFAFMGLDEMYRKQGFLNGFTASALLFSFGFLMWTLLEYILHRWVFHFKPDPDSYYQITLHFLLHGLHHKTPMDGDRLVFPPTPALFIVGFFYFIYSSLLPFSVFCCFASGKLFGYICYDMVHYYLHHGSPEPSSTMHFRKVYHHNHHFKDFDLAYGISTVLWDHVFQTVGLGPL</sequence>
<evidence type="ECO:0000256" key="14">
    <source>
        <dbReference type="PIRNR" id="PIRNR005149"/>
    </source>
</evidence>
<evidence type="ECO:0000256" key="4">
    <source>
        <dbReference type="ARBA" id="ARBA00022692"/>
    </source>
</evidence>
<keyword evidence="5 14" id="KW-0479">Metal-binding</keyword>
<evidence type="ECO:0000256" key="6">
    <source>
        <dbReference type="ARBA" id="ARBA00022824"/>
    </source>
</evidence>
<gene>
    <name evidence="19" type="ORF">L596_029599</name>
</gene>
<dbReference type="SUPFAM" id="SSF55856">
    <property type="entry name" value="Cytochrome b5-like heme/steroid binding domain"/>
    <property type="match status" value="1"/>
</dbReference>
<keyword evidence="7 14" id="KW-0276">Fatty acid metabolism</keyword>
<dbReference type="EC" id="1.-.-.-" evidence="14"/>
<evidence type="ECO:0000256" key="8">
    <source>
        <dbReference type="ARBA" id="ARBA00022833"/>
    </source>
</evidence>
<feature type="binding site" evidence="15">
    <location>
        <position position="295"/>
    </location>
    <ligand>
        <name>Zn(2+)</name>
        <dbReference type="ChEBI" id="CHEBI:29105"/>
        <label>1</label>
    </ligand>
</feature>
<evidence type="ECO:0000256" key="2">
    <source>
        <dbReference type="ARBA" id="ARBA00005747"/>
    </source>
</evidence>
<dbReference type="SMART" id="SM01117">
    <property type="entry name" value="Cyt-b5"/>
    <property type="match status" value="1"/>
</dbReference>
<dbReference type="GO" id="GO:0080132">
    <property type="term" value="F:fatty acid 2-hydroxylase activity"/>
    <property type="evidence" value="ECO:0007669"/>
    <property type="project" value="InterPro"/>
</dbReference>
<dbReference type="Gene3D" id="3.10.120.10">
    <property type="entry name" value="Cytochrome b5-like heme/steroid binding domain"/>
    <property type="match status" value="1"/>
</dbReference>
<comment type="function">
    <text evidence="14">Catalyzes stereospecific hydroxylation of free fatty acids at the C-2 position to produce (R)-2-hydroxy fatty acids, which are building blocks of sphingolipids and glycosphingolipids common in neural tissue and epidermis. Plays an essential role in the synthesis of galactosphingolipids of the myelin sheath. Responsible for the synthesis of sphingolipids and glycosphingolipids involved in the formation of epidermal lamellar bodies critical for skin permeability barrier. Participates in the synthesis of glycosphingolipids and a fraction of type II wax diesters in sebaceous gland, specifically regulating hair follicle homeostasis. Involved in the synthesis of sphingolipids of plasma membrane rafts, controlling lipid raft mobility and trafficking of raft-associated proteins.</text>
</comment>
<dbReference type="GO" id="GO:0006633">
    <property type="term" value="P:fatty acid biosynthetic process"/>
    <property type="evidence" value="ECO:0007669"/>
    <property type="project" value="UniProtKB-KW"/>
</dbReference>
<dbReference type="AlphaFoldDB" id="A0A4U5LV48"/>
<evidence type="ECO:0000256" key="7">
    <source>
        <dbReference type="ARBA" id="ARBA00022832"/>
    </source>
</evidence>
<proteinExistence type="inferred from homology"/>
<feature type="binding site" evidence="15">
    <location>
        <position position="236"/>
    </location>
    <ligand>
        <name>Zn(2+)</name>
        <dbReference type="ChEBI" id="CHEBI:29105"/>
        <label>1</label>
    </ligand>
</feature>
<keyword evidence="14 16" id="KW-0408">Iron</keyword>
<keyword evidence="13 14" id="KW-0275">Fatty acid biosynthesis</keyword>
<dbReference type="PROSITE" id="PS50255">
    <property type="entry name" value="CYTOCHROME_B5_2"/>
    <property type="match status" value="1"/>
</dbReference>
<name>A0A4U5LV48_STECR</name>
<keyword evidence="4 17" id="KW-0812">Transmembrane</keyword>
<keyword evidence="3 14" id="KW-0444">Lipid biosynthesis</keyword>
<dbReference type="InterPro" id="IPR006694">
    <property type="entry name" value="Fatty_acid_hydroxylase"/>
</dbReference>
<evidence type="ECO:0000313" key="19">
    <source>
        <dbReference type="EMBL" id="TKR60003.1"/>
    </source>
</evidence>
<keyword evidence="16" id="KW-0349">Heme</keyword>
<keyword evidence="8 15" id="KW-0862">Zinc</keyword>
<evidence type="ECO:0000256" key="1">
    <source>
        <dbReference type="ARBA" id="ARBA00004477"/>
    </source>
</evidence>